<dbReference type="GO" id="GO:0004312">
    <property type="term" value="F:fatty acid synthase activity"/>
    <property type="evidence" value="ECO:0007669"/>
    <property type="project" value="TreeGrafter"/>
</dbReference>
<dbReference type="PANTHER" id="PTHR43775:SF37">
    <property type="entry name" value="SI:DKEY-61P9.11"/>
    <property type="match status" value="1"/>
</dbReference>
<keyword evidence="2" id="KW-0597">Phosphoprotein</keyword>
<dbReference type="Gene3D" id="3.90.1410.10">
    <property type="entry name" value="set domain protein methyltransferase, domain 1"/>
    <property type="match status" value="1"/>
</dbReference>
<dbReference type="Gene3D" id="3.40.50.720">
    <property type="entry name" value="NAD(P)-binding Rossmann-like Domain"/>
    <property type="match status" value="1"/>
</dbReference>
<dbReference type="PRINTS" id="PR00081">
    <property type="entry name" value="GDHRDH"/>
</dbReference>
<accession>A0AA36I7A4</accession>
<feature type="domain" description="Ketoreductase" evidence="4">
    <location>
        <begin position="903"/>
        <end position="1084"/>
    </location>
</feature>
<sequence>MSDRFAALGYSASKLKVNGTGACAAEDAPEGTPLLVLPLQRCWTAAAVDTECPQVSQALAKAALRNPDSELLQAASTKIALHLIWERRRLSNSEPMKEHRKQHLQLLEGRKAETLLAWGRRDLESLTGSFWLEEAHRRQEDVVADLESLLADLGPEVSCKLGLVKEEDMRSLDEVPRASLEAFAWAQCILQELGLHFVSGDQLLAPGLELLGSSQEAGTVLRLEPSFQGSPAVVLYADRDFKAGEGVRLWHHGLACSQGFQLLMGLGDFKVPEKGAPVATTGPWESVEVLLRLPVSAQSSESSKLWSIIEALEAALQASRPWHGGLLLREAVPPDFGWRRVEVIQKEDAELEVQVRLPLGRSLPTPEALQQLGLLICADTERMQTIMREEKGVLDPLGPKACQRRALQQLGRRLQWALEDYPAHALVDARQLSPAEGLLPRRVRGLLLVAAEKQLVSEAITVIQQALQSDLEDSQEAHRALQGVDDAEASDAIARTGDSRDPEGSGAMSEGIKDSIYSLDWDDGAEDGAELTSKDIATLPQFRSQGQPLTHEPDSPLKRLRKGGTCSRGHTGATWEDLALETVLGFSLPALCDVMWRVEPLLPPVYTGSKVMKPGYVEDSKTGLFPAIPKLYEREPSPQRKLALEPAKPVQAPPLRWALLELPGASSPVPEVLAALLALGCEDGLKLQGKLMVQPSYVHRLASGAFSNAASPAKVTAYDVLVVYLEGWLGSKPEQLCVDLLAALQVLVSEMGQSALRVVLLSHLSVGPGSLRGREAVSPASAALGLVRTARAEVPQVPILWLDTDALDGSIQEQLMYEVNLALPPGGLQNASSLERAQGLMAHNREVVYRQGRRWLPRLDLSPHMPVYAGRAAALGPCQASKGPQSREAQVVGPLPPHVTETGVALVTGGVGGIGLAAAEALVELGMRRMVVTSRYGQLLDDGKRLEAMRASGCEVIVEACDVAVESSVRELLERIQVHGPLRVVVHASGVLEDAPFVGQDPLGFRKVFEPKALGAWYLHRHTMQDKLHSFVLCSSLAALVGSEGQANYAAASAFLDELARLRAALDLPAISVQWPAVDAWSEEPEQHGGAIWNGLTTGLEKPGSSISLPVVRQVVKLVVAGLKPVEPVQAVLPGAYLSPTSLTVRSMLAPLLARKPNKEGDTSMMLASEDKQASGLCMRSVKLCLQLT</sequence>
<dbReference type="InterPro" id="IPR057326">
    <property type="entry name" value="KR_dom"/>
</dbReference>
<evidence type="ECO:0000313" key="5">
    <source>
        <dbReference type="EMBL" id="CAJ1381533.1"/>
    </source>
</evidence>
<dbReference type="InterPro" id="IPR002347">
    <property type="entry name" value="SDR_fam"/>
</dbReference>
<dbReference type="InterPro" id="IPR046341">
    <property type="entry name" value="SET_dom_sf"/>
</dbReference>
<comment type="caution">
    <text evidence="5">The sequence shown here is derived from an EMBL/GenBank/DDBJ whole genome shotgun (WGS) entry which is preliminary data.</text>
</comment>
<protein>
    <recommendedName>
        <fullName evidence="4">Ketoreductase domain-containing protein</fullName>
    </recommendedName>
</protein>
<organism evidence="5 6">
    <name type="scientific">Effrenium voratum</name>
    <dbReference type="NCBI Taxonomy" id="2562239"/>
    <lineage>
        <taxon>Eukaryota</taxon>
        <taxon>Sar</taxon>
        <taxon>Alveolata</taxon>
        <taxon>Dinophyceae</taxon>
        <taxon>Suessiales</taxon>
        <taxon>Symbiodiniaceae</taxon>
        <taxon>Effrenium</taxon>
    </lineage>
</organism>
<dbReference type="SUPFAM" id="SSF51735">
    <property type="entry name" value="NAD(P)-binding Rossmann-fold domains"/>
    <property type="match status" value="1"/>
</dbReference>
<evidence type="ECO:0000256" key="1">
    <source>
        <dbReference type="ARBA" id="ARBA00022450"/>
    </source>
</evidence>
<evidence type="ECO:0000313" key="6">
    <source>
        <dbReference type="Proteomes" id="UP001178507"/>
    </source>
</evidence>
<dbReference type="InterPro" id="IPR013968">
    <property type="entry name" value="PKS_KR"/>
</dbReference>
<dbReference type="GO" id="GO:0006633">
    <property type="term" value="P:fatty acid biosynthetic process"/>
    <property type="evidence" value="ECO:0007669"/>
    <property type="project" value="TreeGrafter"/>
</dbReference>
<evidence type="ECO:0000256" key="3">
    <source>
        <dbReference type="SAM" id="MobiDB-lite"/>
    </source>
</evidence>
<dbReference type="SMART" id="SM00822">
    <property type="entry name" value="PKS_KR"/>
    <property type="match status" value="1"/>
</dbReference>
<dbReference type="InterPro" id="IPR036291">
    <property type="entry name" value="NAD(P)-bd_dom_sf"/>
</dbReference>
<gene>
    <name evidence="5" type="ORF">EVOR1521_LOCUS9189</name>
</gene>
<dbReference type="AlphaFoldDB" id="A0AA36I7A4"/>
<feature type="region of interest" description="Disordered" evidence="3">
    <location>
        <begin position="477"/>
        <end position="510"/>
    </location>
</feature>
<keyword evidence="1" id="KW-0596">Phosphopantetheine</keyword>
<dbReference type="Pfam" id="PF08659">
    <property type="entry name" value="KR"/>
    <property type="match status" value="1"/>
</dbReference>
<dbReference type="PANTHER" id="PTHR43775">
    <property type="entry name" value="FATTY ACID SYNTHASE"/>
    <property type="match status" value="1"/>
</dbReference>
<dbReference type="InterPro" id="IPR050091">
    <property type="entry name" value="PKS_NRPS_Biosynth_Enz"/>
</dbReference>
<evidence type="ECO:0000259" key="4">
    <source>
        <dbReference type="SMART" id="SM00822"/>
    </source>
</evidence>
<keyword evidence="6" id="KW-1185">Reference proteome</keyword>
<dbReference type="EMBL" id="CAUJNA010000817">
    <property type="protein sequence ID" value="CAJ1381533.1"/>
    <property type="molecule type" value="Genomic_DNA"/>
</dbReference>
<feature type="region of interest" description="Disordered" evidence="3">
    <location>
        <begin position="538"/>
        <end position="568"/>
    </location>
</feature>
<dbReference type="CDD" id="cd10527">
    <property type="entry name" value="SET_LSMT"/>
    <property type="match status" value="1"/>
</dbReference>
<proteinExistence type="predicted"/>
<reference evidence="5" key="1">
    <citation type="submission" date="2023-08" db="EMBL/GenBank/DDBJ databases">
        <authorList>
            <person name="Chen Y."/>
            <person name="Shah S."/>
            <person name="Dougan E. K."/>
            <person name="Thang M."/>
            <person name="Chan C."/>
        </authorList>
    </citation>
    <scope>NUCLEOTIDE SEQUENCE</scope>
</reference>
<name>A0AA36I7A4_9DINO</name>
<dbReference type="SUPFAM" id="SSF82199">
    <property type="entry name" value="SET domain"/>
    <property type="match status" value="1"/>
</dbReference>
<dbReference type="Proteomes" id="UP001178507">
    <property type="component" value="Unassembled WGS sequence"/>
</dbReference>
<evidence type="ECO:0000256" key="2">
    <source>
        <dbReference type="ARBA" id="ARBA00022553"/>
    </source>
</evidence>